<reference evidence="4" key="1">
    <citation type="submission" date="2016-10" db="EMBL/GenBank/DDBJ databases">
        <authorList>
            <person name="Varghese N."/>
            <person name="Submissions S."/>
        </authorList>
    </citation>
    <scope>NUCLEOTIDE SEQUENCE [LARGE SCALE GENOMIC DNA]</scope>
    <source>
        <strain evidence="4">CGMCC 1.10971</strain>
    </source>
</reference>
<keyword evidence="2" id="KW-1133">Transmembrane helix</keyword>
<organism evidence="3 4">
    <name type="scientific">Neptunomonas qingdaonensis</name>
    <dbReference type="NCBI Taxonomy" id="1045558"/>
    <lineage>
        <taxon>Bacteria</taxon>
        <taxon>Pseudomonadati</taxon>
        <taxon>Pseudomonadota</taxon>
        <taxon>Gammaproteobacteria</taxon>
        <taxon>Oceanospirillales</taxon>
        <taxon>Oceanospirillaceae</taxon>
        <taxon>Neptunomonas</taxon>
    </lineage>
</organism>
<dbReference type="InterPro" id="IPR011042">
    <property type="entry name" value="6-blade_b-propeller_TolB-like"/>
</dbReference>
<dbReference type="Pfam" id="PF07676">
    <property type="entry name" value="PD40"/>
    <property type="match status" value="2"/>
</dbReference>
<accession>A0A1I2THY3</accession>
<keyword evidence="2" id="KW-0812">Transmembrane</keyword>
<dbReference type="STRING" id="1045558.SAMN05216175_109170"/>
<dbReference type="Proteomes" id="UP000198623">
    <property type="component" value="Unassembled WGS sequence"/>
</dbReference>
<evidence type="ECO:0000256" key="1">
    <source>
        <dbReference type="ARBA" id="ARBA00009820"/>
    </source>
</evidence>
<dbReference type="InterPro" id="IPR011659">
    <property type="entry name" value="WD40"/>
</dbReference>
<dbReference type="RefSeq" id="WP_090728698.1">
    <property type="nucleotide sequence ID" value="NZ_FOOU01000009.1"/>
</dbReference>
<dbReference type="PANTHER" id="PTHR36842">
    <property type="entry name" value="PROTEIN TOLB HOMOLOG"/>
    <property type="match status" value="1"/>
</dbReference>
<protein>
    <submittedName>
        <fullName evidence="3">WD40-like Beta Propeller Repeat</fullName>
    </submittedName>
</protein>
<proteinExistence type="inferred from homology"/>
<sequence length="334" mass="37159">MQHTTPGLTIVLLIINAILMVGCSTSKTLIYEHKQTIWKAYANGKDATQLASLGENPSWIPGNKTHFAYLEPKSNSNKKRLWKADEDGKNPSPLTGFDLHSDYSWSPDGKWIAVSKFVNNNYEIFKVAVDGAGPIQLTKNTFSDQFPAWSPDAEKLAFISGRPGGINYGVFLINADGSGEKRLTPVSFQIHGYEDGRLAWSWDAKHIVFVGRWGGREEIGTIELSTGKITQITTKKTNPGLTGCYDPNWYDKYLFYFCADGLYRRDMNTGTAAKLGDFFPMFEHSRPSANASHVYFSYSSPPRMVSIQHYVKEQADLGPGKSPSIWGATLPLIP</sequence>
<dbReference type="OrthoDB" id="9802240at2"/>
<dbReference type="SUPFAM" id="SSF69304">
    <property type="entry name" value="Tricorn protease N-terminal domain"/>
    <property type="match status" value="1"/>
</dbReference>
<feature type="transmembrane region" description="Helical" evidence="2">
    <location>
        <begin position="6"/>
        <end position="25"/>
    </location>
</feature>
<dbReference type="Gene3D" id="2.120.10.30">
    <property type="entry name" value="TolB, C-terminal domain"/>
    <property type="match status" value="1"/>
</dbReference>
<keyword evidence="4" id="KW-1185">Reference proteome</keyword>
<comment type="similarity">
    <text evidence="1">Belongs to the TolB family.</text>
</comment>
<dbReference type="AlphaFoldDB" id="A0A1I2THY3"/>
<dbReference type="EMBL" id="FOOU01000009">
    <property type="protein sequence ID" value="SFG61951.1"/>
    <property type="molecule type" value="Genomic_DNA"/>
</dbReference>
<keyword evidence="2" id="KW-0472">Membrane</keyword>
<evidence type="ECO:0000313" key="3">
    <source>
        <dbReference type="EMBL" id="SFG61951.1"/>
    </source>
</evidence>
<evidence type="ECO:0000256" key="2">
    <source>
        <dbReference type="SAM" id="Phobius"/>
    </source>
</evidence>
<dbReference type="PANTHER" id="PTHR36842:SF1">
    <property type="entry name" value="PROTEIN TOLB"/>
    <property type="match status" value="1"/>
</dbReference>
<evidence type="ECO:0000313" key="4">
    <source>
        <dbReference type="Proteomes" id="UP000198623"/>
    </source>
</evidence>
<name>A0A1I2THY3_9GAMM</name>
<gene>
    <name evidence="3" type="ORF">SAMN05216175_109170</name>
</gene>